<evidence type="ECO:0000313" key="4">
    <source>
        <dbReference type="Proteomes" id="UP000655225"/>
    </source>
</evidence>
<organism evidence="3 4">
    <name type="scientific">Tetracentron sinense</name>
    <name type="common">Spur-leaf</name>
    <dbReference type="NCBI Taxonomy" id="13715"/>
    <lineage>
        <taxon>Eukaryota</taxon>
        <taxon>Viridiplantae</taxon>
        <taxon>Streptophyta</taxon>
        <taxon>Embryophyta</taxon>
        <taxon>Tracheophyta</taxon>
        <taxon>Spermatophyta</taxon>
        <taxon>Magnoliopsida</taxon>
        <taxon>Trochodendrales</taxon>
        <taxon>Trochodendraceae</taxon>
        <taxon>Tetracentron</taxon>
    </lineage>
</organism>
<feature type="transmembrane region" description="Helical" evidence="2">
    <location>
        <begin position="127"/>
        <end position="156"/>
    </location>
</feature>
<keyword evidence="2" id="KW-0812">Transmembrane</keyword>
<comment type="caution">
    <text evidence="3">The sequence shown here is derived from an EMBL/GenBank/DDBJ whole genome shotgun (WGS) entry which is preliminary data.</text>
</comment>
<keyword evidence="4" id="KW-1185">Reference proteome</keyword>
<evidence type="ECO:0000256" key="2">
    <source>
        <dbReference type="SAM" id="Phobius"/>
    </source>
</evidence>
<feature type="compositionally biased region" description="Polar residues" evidence="1">
    <location>
        <begin position="10"/>
        <end position="24"/>
    </location>
</feature>
<name>A0A834YA48_TETSI</name>
<accession>A0A834YA48</accession>
<feature type="region of interest" description="Disordered" evidence="1">
    <location>
        <begin position="10"/>
        <end position="43"/>
    </location>
</feature>
<keyword evidence="2" id="KW-1133">Transmembrane helix</keyword>
<evidence type="ECO:0000256" key="1">
    <source>
        <dbReference type="SAM" id="MobiDB-lite"/>
    </source>
</evidence>
<protein>
    <submittedName>
        <fullName evidence="3">Uncharacterized protein</fullName>
    </submittedName>
</protein>
<dbReference type="OrthoDB" id="670226at2759"/>
<reference evidence="3 4" key="1">
    <citation type="submission" date="2020-04" db="EMBL/GenBank/DDBJ databases">
        <title>Plant Genome Project.</title>
        <authorList>
            <person name="Zhang R.-G."/>
        </authorList>
    </citation>
    <scope>NUCLEOTIDE SEQUENCE [LARGE SCALE GENOMIC DNA]</scope>
    <source>
        <strain evidence="3">YNK0</strain>
        <tissue evidence="3">Leaf</tissue>
    </source>
</reference>
<proteinExistence type="predicted"/>
<sequence>MLVNTVLTFPSVEDQVTNPNSPSHGSERTEPVRPTGRGGPLSRSRVSILDMTLSSLTVDWSNPPKDETVRIRKLLLENSALLGECKVCYMVPKQRHGHGAGSGRFKLALSRSSNPVRAAGAINMKQYFFWCLFCFFSVFGSFSYLLAFDLVLLLLLHVELYLYDNGVDPPDLFSISGQMGLKEFEHSPKRV</sequence>
<dbReference type="EMBL" id="JABCRI010001061">
    <property type="protein sequence ID" value="KAF8365040.1"/>
    <property type="molecule type" value="Genomic_DNA"/>
</dbReference>
<gene>
    <name evidence="3" type="ORF">HHK36_032956</name>
</gene>
<dbReference type="AlphaFoldDB" id="A0A834YA48"/>
<evidence type="ECO:0000313" key="3">
    <source>
        <dbReference type="EMBL" id="KAF8365040.1"/>
    </source>
</evidence>
<dbReference type="Proteomes" id="UP000655225">
    <property type="component" value="Unassembled WGS sequence"/>
</dbReference>
<keyword evidence="2" id="KW-0472">Membrane</keyword>